<sequence>MSEVVADMAQIDVLVSHVRSCGMPQPMDGAMACNDSRRVESRFLELAVHVAGIHECTVHHTPDHVTQDLEAGMRHGNTAQLKTMYEPAGAYR</sequence>
<protein>
    <submittedName>
        <fullName evidence="1">Uncharacterized protein</fullName>
    </submittedName>
</protein>
<comment type="caution">
    <text evidence="1">The sequence shown here is derived from an EMBL/GenBank/DDBJ whole genome shotgun (WGS) entry which is preliminary data.</text>
</comment>
<accession>A0A0C2BPR7</accession>
<name>A0A0C2BPR7_9BURK</name>
<evidence type="ECO:0000313" key="2">
    <source>
        <dbReference type="Proteomes" id="UP000031572"/>
    </source>
</evidence>
<keyword evidence="2" id="KW-1185">Reference proteome</keyword>
<dbReference type="AlphaFoldDB" id="A0A0C2BPR7"/>
<dbReference type="STRING" id="709839.TSA66_03215"/>
<evidence type="ECO:0000313" key="1">
    <source>
        <dbReference type="EMBL" id="KIF80046.1"/>
    </source>
</evidence>
<reference evidence="1 2" key="1">
    <citation type="submission" date="2014-12" db="EMBL/GenBank/DDBJ databases">
        <title>Denitrispirillum autotrophicum gen. nov., sp. nov., Denitrifying, Facultatively Autotrophic Bacteria Isolated from Rice Paddy Soil.</title>
        <authorList>
            <person name="Ishii S."/>
            <person name="Ashida N."/>
            <person name="Ohno H."/>
            <person name="Otsuka S."/>
            <person name="Yokota A."/>
            <person name="Senoo K."/>
        </authorList>
    </citation>
    <scope>NUCLEOTIDE SEQUENCE [LARGE SCALE GENOMIC DNA]</scope>
    <source>
        <strain evidence="1 2">TSA66</strain>
    </source>
</reference>
<organism evidence="1 2">
    <name type="scientific">Noviherbaspirillum autotrophicum</name>
    <dbReference type="NCBI Taxonomy" id="709839"/>
    <lineage>
        <taxon>Bacteria</taxon>
        <taxon>Pseudomonadati</taxon>
        <taxon>Pseudomonadota</taxon>
        <taxon>Betaproteobacteria</taxon>
        <taxon>Burkholderiales</taxon>
        <taxon>Oxalobacteraceae</taxon>
        <taxon>Noviherbaspirillum</taxon>
    </lineage>
</organism>
<proteinExistence type="predicted"/>
<dbReference type="EMBL" id="JWJG01000028">
    <property type="protein sequence ID" value="KIF80046.1"/>
    <property type="molecule type" value="Genomic_DNA"/>
</dbReference>
<gene>
    <name evidence="1" type="ORF">TSA66_03215</name>
</gene>
<dbReference type="Proteomes" id="UP000031572">
    <property type="component" value="Unassembled WGS sequence"/>
</dbReference>